<dbReference type="EC" id="2.1.1.193" evidence="3 12"/>
<evidence type="ECO:0000256" key="5">
    <source>
        <dbReference type="ARBA" id="ARBA00022490"/>
    </source>
</evidence>
<dbReference type="KEGG" id="cthu:HUR95_14240"/>
<dbReference type="InterPro" id="IPR015947">
    <property type="entry name" value="PUA-like_sf"/>
</dbReference>
<accession>A0A8X8I2Y2</accession>
<protein>
    <recommendedName>
        <fullName evidence="4 12">Ribosomal RNA small subunit methyltransferase E</fullName>
        <ecNumber evidence="3 12">2.1.1.193</ecNumber>
    </recommendedName>
</protein>
<evidence type="ECO:0000256" key="10">
    <source>
        <dbReference type="ARBA" id="ARBA00025699"/>
    </source>
</evidence>
<evidence type="ECO:0000256" key="7">
    <source>
        <dbReference type="ARBA" id="ARBA00022603"/>
    </source>
</evidence>
<dbReference type="CDD" id="cd18084">
    <property type="entry name" value="RsmE-like"/>
    <property type="match status" value="1"/>
</dbReference>
<evidence type="ECO:0000256" key="4">
    <source>
        <dbReference type="ARBA" id="ARBA00013673"/>
    </source>
</evidence>
<keyword evidence="8 12" id="KW-0808">Transferase</keyword>
<comment type="function">
    <text evidence="10 12">Specifically methylates the N3 position of the uracil ring of uridine 1498 (m3U1498) in 16S rRNA. Acts on the fully assembled 30S ribosomal subunit.</text>
</comment>
<dbReference type="InterPro" id="IPR029028">
    <property type="entry name" value="Alpha/beta_knot_MTases"/>
</dbReference>
<comment type="subcellular location">
    <subcellularLocation>
        <location evidence="1 12">Cytoplasm</location>
    </subcellularLocation>
</comment>
<dbReference type="SUPFAM" id="SSF75217">
    <property type="entry name" value="alpha/beta knot"/>
    <property type="match status" value="1"/>
</dbReference>
<dbReference type="Gene3D" id="3.40.1280.10">
    <property type="match status" value="1"/>
</dbReference>
<dbReference type="NCBIfam" id="TIGR00046">
    <property type="entry name" value="RsmE family RNA methyltransferase"/>
    <property type="match status" value="1"/>
</dbReference>
<dbReference type="AlphaFoldDB" id="A0A8X8I2Y2"/>
<dbReference type="Proteomes" id="UP000825179">
    <property type="component" value="Chromosome"/>
</dbReference>
<dbReference type="NCBIfam" id="NF008692">
    <property type="entry name" value="PRK11713.1-5"/>
    <property type="match status" value="1"/>
</dbReference>
<dbReference type="EMBL" id="CP082237">
    <property type="protein sequence ID" value="QZT33396.1"/>
    <property type="molecule type" value="Genomic_DNA"/>
</dbReference>
<dbReference type="InterPro" id="IPR029026">
    <property type="entry name" value="tRNA_m1G_MTases_N"/>
</dbReference>
<keyword evidence="9 12" id="KW-0949">S-adenosyl-L-methionine</keyword>
<keyword evidence="5 12" id="KW-0963">Cytoplasm</keyword>
<evidence type="ECO:0000256" key="3">
    <source>
        <dbReference type="ARBA" id="ARBA00012328"/>
    </source>
</evidence>
<dbReference type="GO" id="GO:0070475">
    <property type="term" value="P:rRNA base methylation"/>
    <property type="evidence" value="ECO:0007669"/>
    <property type="project" value="TreeGrafter"/>
</dbReference>
<dbReference type="Pfam" id="PF20260">
    <property type="entry name" value="PUA_4"/>
    <property type="match status" value="1"/>
</dbReference>
<keyword evidence="6 12" id="KW-0698">rRNA processing</keyword>
<comment type="similarity">
    <text evidence="2 12">Belongs to the RNA methyltransferase RsmE family.</text>
</comment>
<feature type="domain" description="Ribosomal RNA small subunit methyltransferase E PUA-like" evidence="14">
    <location>
        <begin position="18"/>
        <end position="54"/>
    </location>
</feature>
<evidence type="ECO:0000256" key="6">
    <source>
        <dbReference type="ARBA" id="ARBA00022552"/>
    </source>
</evidence>
<dbReference type="GO" id="GO:0005737">
    <property type="term" value="C:cytoplasm"/>
    <property type="evidence" value="ECO:0007669"/>
    <property type="project" value="UniProtKB-SubCell"/>
</dbReference>
<evidence type="ECO:0000256" key="11">
    <source>
        <dbReference type="ARBA" id="ARBA00047944"/>
    </source>
</evidence>
<comment type="catalytic activity">
    <reaction evidence="11 12">
        <text>uridine(1498) in 16S rRNA + S-adenosyl-L-methionine = N(3)-methyluridine(1498) in 16S rRNA + S-adenosyl-L-homocysteine + H(+)</text>
        <dbReference type="Rhea" id="RHEA:42920"/>
        <dbReference type="Rhea" id="RHEA-COMP:10283"/>
        <dbReference type="Rhea" id="RHEA-COMP:10284"/>
        <dbReference type="ChEBI" id="CHEBI:15378"/>
        <dbReference type="ChEBI" id="CHEBI:57856"/>
        <dbReference type="ChEBI" id="CHEBI:59789"/>
        <dbReference type="ChEBI" id="CHEBI:65315"/>
        <dbReference type="ChEBI" id="CHEBI:74502"/>
        <dbReference type="EC" id="2.1.1.193"/>
    </reaction>
</comment>
<dbReference type="PANTHER" id="PTHR30027">
    <property type="entry name" value="RIBOSOMAL RNA SMALL SUBUNIT METHYLTRANSFERASE E"/>
    <property type="match status" value="1"/>
</dbReference>
<dbReference type="PANTHER" id="PTHR30027:SF3">
    <property type="entry name" value="16S RRNA (URACIL(1498)-N(3))-METHYLTRANSFERASE"/>
    <property type="match status" value="1"/>
</dbReference>
<dbReference type="InterPro" id="IPR006700">
    <property type="entry name" value="RsmE"/>
</dbReference>
<keyword evidence="7 12" id="KW-0489">Methyltransferase</keyword>
<dbReference type="InterPro" id="IPR046886">
    <property type="entry name" value="RsmE_MTase_dom"/>
</dbReference>
<evidence type="ECO:0000256" key="2">
    <source>
        <dbReference type="ARBA" id="ARBA00005528"/>
    </source>
</evidence>
<evidence type="ECO:0000259" key="13">
    <source>
        <dbReference type="Pfam" id="PF04452"/>
    </source>
</evidence>
<organism evidence="15 16">
    <name type="scientific">Caldalkalibacillus thermarum (strain TA2.A1)</name>
    <dbReference type="NCBI Taxonomy" id="986075"/>
    <lineage>
        <taxon>Bacteria</taxon>
        <taxon>Bacillati</taxon>
        <taxon>Bacillota</taxon>
        <taxon>Bacilli</taxon>
        <taxon>Bacillales</taxon>
        <taxon>Bacillaceae</taxon>
        <taxon>Caldalkalibacillus</taxon>
    </lineage>
</organism>
<feature type="domain" description="Ribosomal RNA small subunit methyltransferase E methyltransferase" evidence="13">
    <location>
        <begin position="73"/>
        <end position="243"/>
    </location>
</feature>
<reference evidence="15 16" key="1">
    <citation type="journal article" date="2020" name="Extremophiles">
        <title>Genomic analysis of Caldalkalibacillus thermarum TA2.A1 reveals aerobic alkaliphilic metabolism and evolutionary hallmarks linking alkaliphilic bacteria and plant life.</title>
        <authorList>
            <person name="de Jong S.I."/>
            <person name="van den Broek M.A."/>
            <person name="Merkel A.Y."/>
            <person name="de la Torre Cortes P."/>
            <person name="Kalamorz F."/>
            <person name="Cook G.M."/>
            <person name="van Loosdrecht M.C.M."/>
            <person name="McMillan D.G.G."/>
        </authorList>
    </citation>
    <scope>NUCLEOTIDE SEQUENCE [LARGE SCALE GENOMIC DNA]</scope>
    <source>
        <strain evidence="15 16">TA2.A1</strain>
    </source>
</reference>
<proteinExistence type="inferred from homology"/>
<dbReference type="Pfam" id="PF04452">
    <property type="entry name" value="Methyltrans_RNA"/>
    <property type="match status" value="1"/>
</dbReference>
<dbReference type="SUPFAM" id="SSF88697">
    <property type="entry name" value="PUA domain-like"/>
    <property type="match status" value="1"/>
</dbReference>
<sequence length="251" mass="28568">MQRYFLPPDHFTPNQCVITGQDAYHIQRVMRMSLGERVICCDGRGRSVVAELTHFDTDVVHCHIVQELDEQRELPVQVTIAQGLPKGDKMEWVLQKGTELGAVRFVPFVSEPTIVKYDQQKEKKKRQRWQKIIKEAAEQTHRQWLPELSPIVTIDELAQLEADTKLVADEEQSTKLSSSPSAFVQALKGLEEKQHLAVAIGPEGGFSREEIHFLKQHGFTPISLGRRILRTETASQYVLAAISFYFEQMGG</sequence>
<gene>
    <name evidence="15" type="ORF">HUR95_14240</name>
</gene>
<evidence type="ECO:0000313" key="16">
    <source>
        <dbReference type="Proteomes" id="UP000825179"/>
    </source>
</evidence>
<evidence type="ECO:0000256" key="1">
    <source>
        <dbReference type="ARBA" id="ARBA00004496"/>
    </source>
</evidence>
<keyword evidence="16" id="KW-1185">Reference proteome</keyword>
<dbReference type="PIRSF" id="PIRSF015601">
    <property type="entry name" value="MTase_slr0722"/>
    <property type="match status" value="1"/>
</dbReference>
<dbReference type="InterPro" id="IPR046887">
    <property type="entry name" value="RsmE_PUA-like"/>
</dbReference>
<evidence type="ECO:0000259" key="14">
    <source>
        <dbReference type="Pfam" id="PF20260"/>
    </source>
</evidence>
<evidence type="ECO:0000313" key="15">
    <source>
        <dbReference type="EMBL" id="QZT33396.1"/>
    </source>
</evidence>
<dbReference type="GO" id="GO:0070042">
    <property type="term" value="F:rRNA (uridine-N3-)-methyltransferase activity"/>
    <property type="evidence" value="ECO:0007669"/>
    <property type="project" value="TreeGrafter"/>
</dbReference>
<name>A0A8X8I2Y2_CALTT</name>
<evidence type="ECO:0000256" key="8">
    <source>
        <dbReference type="ARBA" id="ARBA00022679"/>
    </source>
</evidence>
<evidence type="ECO:0000256" key="9">
    <source>
        <dbReference type="ARBA" id="ARBA00022691"/>
    </source>
</evidence>
<evidence type="ECO:0000256" key="12">
    <source>
        <dbReference type="PIRNR" id="PIRNR015601"/>
    </source>
</evidence>
<dbReference type="RefSeq" id="WP_222822669.1">
    <property type="nucleotide sequence ID" value="NZ_CP082237.1"/>
</dbReference>